<dbReference type="AlphaFoldDB" id="A0A4P6XRF9"/>
<evidence type="ECO:0000256" key="5">
    <source>
        <dbReference type="ARBA" id="ARBA00022490"/>
    </source>
</evidence>
<feature type="region of interest" description="Disordered" evidence="9">
    <location>
        <begin position="754"/>
        <end position="777"/>
    </location>
</feature>
<feature type="region of interest" description="Disordered" evidence="9">
    <location>
        <begin position="208"/>
        <end position="247"/>
    </location>
</feature>
<feature type="region of interest" description="Disordered" evidence="9">
    <location>
        <begin position="1"/>
        <end position="50"/>
    </location>
</feature>
<name>A0A4P6XRF9_9ASCO</name>
<dbReference type="PANTHER" id="PTHR14195">
    <property type="entry name" value="G PATCH DOMAIN CONTAINING PROTEIN 2"/>
    <property type="match status" value="1"/>
</dbReference>
<evidence type="ECO:0000313" key="12">
    <source>
        <dbReference type="Proteomes" id="UP000292447"/>
    </source>
</evidence>
<evidence type="ECO:0000256" key="2">
    <source>
        <dbReference type="ARBA" id="ARBA00004496"/>
    </source>
</evidence>
<evidence type="ECO:0000256" key="6">
    <source>
        <dbReference type="ARBA" id="ARBA00022664"/>
    </source>
</evidence>
<dbReference type="InterPro" id="IPR000467">
    <property type="entry name" value="G_patch_dom"/>
</dbReference>
<dbReference type="STRING" id="2163413.A0A4P6XRF9"/>
<feature type="domain" description="G-patch" evidence="10">
    <location>
        <begin position="734"/>
        <end position="777"/>
    </location>
</feature>
<dbReference type="CDD" id="cd02646">
    <property type="entry name" value="R3H_G-patch"/>
    <property type="match status" value="1"/>
</dbReference>
<evidence type="ECO:0000256" key="4">
    <source>
        <dbReference type="ARBA" id="ARBA00018964"/>
    </source>
</evidence>
<accession>A0A4P6XRF9</accession>
<dbReference type="InterPro" id="IPR034082">
    <property type="entry name" value="R3H_G-patch"/>
</dbReference>
<gene>
    <name evidence="11" type="primary">MPUL0E03930</name>
    <name evidence="11" type="ORF">METSCH_E03930</name>
</gene>
<proteinExistence type="inferred from homology"/>
<keyword evidence="5" id="KW-0963">Cytoplasm</keyword>
<feature type="compositionally biased region" description="Polar residues" evidence="9">
    <location>
        <begin position="225"/>
        <end position="236"/>
    </location>
</feature>
<protein>
    <recommendedName>
        <fullName evidence="4">Protein SQS1</fullName>
    </recommendedName>
</protein>
<dbReference type="GO" id="GO:0008380">
    <property type="term" value="P:RNA splicing"/>
    <property type="evidence" value="ECO:0007669"/>
    <property type="project" value="UniProtKB-KW"/>
</dbReference>
<evidence type="ECO:0000313" key="11">
    <source>
        <dbReference type="EMBL" id="QBM90152.1"/>
    </source>
</evidence>
<keyword evidence="7" id="KW-0508">mRNA splicing</keyword>
<keyword evidence="8" id="KW-0539">Nucleus</keyword>
<dbReference type="GO" id="GO:0006397">
    <property type="term" value="P:mRNA processing"/>
    <property type="evidence" value="ECO:0007669"/>
    <property type="project" value="UniProtKB-KW"/>
</dbReference>
<keyword evidence="12" id="KW-1185">Reference proteome</keyword>
<dbReference type="GO" id="GO:0005634">
    <property type="term" value="C:nucleus"/>
    <property type="evidence" value="ECO:0007669"/>
    <property type="project" value="UniProtKB-SubCell"/>
</dbReference>
<dbReference type="GO" id="GO:0005737">
    <property type="term" value="C:cytoplasm"/>
    <property type="evidence" value="ECO:0007669"/>
    <property type="project" value="UniProtKB-SubCell"/>
</dbReference>
<keyword evidence="6" id="KW-0507">mRNA processing</keyword>
<dbReference type="SMART" id="SM00443">
    <property type="entry name" value="G_patch"/>
    <property type="match status" value="1"/>
</dbReference>
<organism evidence="11 12">
    <name type="scientific">Metschnikowia aff. pulcherrima</name>
    <dbReference type="NCBI Taxonomy" id="2163413"/>
    <lineage>
        <taxon>Eukaryota</taxon>
        <taxon>Fungi</taxon>
        <taxon>Dikarya</taxon>
        <taxon>Ascomycota</taxon>
        <taxon>Saccharomycotina</taxon>
        <taxon>Pichiomycetes</taxon>
        <taxon>Metschnikowiaceae</taxon>
        <taxon>Metschnikowia</taxon>
    </lineage>
</organism>
<dbReference type="EMBL" id="CP034460">
    <property type="protein sequence ID" value="QBM90152.1"/>
    <property type="molecule type" value="Genomic_DNA"/>
</dbReference>
<dbReference type="GO" id="GO:0003676">
    <property type="term" value="F:nucleic acid binding"/>
    <property type="evidence" value="ECO:0007669"/>
    <property type="project" value="InterPro"/>
</dbReference>
<dbReference type="Proteomes" id="UP000292447">
    <property type="component" value="Chromosome V"/>
</dbReference>
<comment type="similarity">
    <text evidence="3">Belongs to the SQS1 family.</text>
</comment>
<evidence type="ECO:0000259" key="10">
    <source>
        <dbReference type="PROSITE" id="PS50174"/>
    </source>
</evidence>
<evidence type="ECO:0000256" key="1">
    <source>
        <dbReference type="ARBA" id="ARBA00004123"/>
    </source>
</evidence>
<evidence type="ECO:0000256" key="9">
    <source>
        <dbReference type="SAM" id="MobiDB-lite"/>
    </source>
</evidence>
<sequence>MPKRGGKSRGGARGGSRGGGRGGARGGGSFRNYNLSKSLRRRAGKKSAALANHDVPELMDLGGNEYIAESGTSMKNLSKRPNRRMLAEAQYTDKHMAETMAQPMRLRPIEFVKAKDVYDPGRELVEALKKQKIKDDLALDMENLNVEAEASEQTEASEKSTLDLPEIIQTMTEVEMPVHLQEDINHEASSLDDVEGEAYLDALMQDRSRASASPDNAPSLEEKYSVQSSDDNSLTPASPEVPVEGSNIEEPDMLDADLVPSDLLDSNVIVEIQKRNDDYSDSGDFQEHPSGNDSISDVDMSEVPKPESNLSAEIAKSDSEDDHIEAAMEDFFTIDETGDDDVFEKHAVKKKPTSTLLQGEYRRKKAAPVKQMLPRDETELEHDSHIMVGKVMLKTLTDENGIVSTNLPRGKRLQGFMSLTNFEDSYFEEESEETDDDAAFEDYKAQIMGDLEFGDSDSEGYEVPENFADMHGDEFDYGDDGGLDDEEIDDLDIYISSDSDLGEQDLNSEEEGLEDILAFARTQQKTRNQFDLAPTQTLKKKGKGKKQKLELGSHLELELRESLMDQFQYQKQSRKEKKLRKKEKRQREGIELHDLSIKYDYSLHINEIKQEFEVFLHDAGRETMSFPPLDGHGNKTVSKLAGHYNMKCIRCGGNGLSLFMKVAKTKKTFRYIPAYDLISYIMKQRPIFKRVDVKPRTQEEIALTDGKKDRRGPKSDAVVREGDIVGGKAPEIGNNNIGRQLLEKLGWVKGEGLGAHGNKGISEPLTATVKRSKTGLK</sequence>
<evidence type="ECO:0000256" key="3">
    <source>
        <dbReference type="ARBA" id="ARBA00010306"/>
    </source>
</evidence>
<comment type="subcellular location">
    <subcellularLocation>
        <location evidence="2">Cytoplasm</location>
    </subcellularLocation>
    <subcellularLocation>
        <location evidence="1">Nucleus</location>
    </subcellularLocation>
</comment>
<dbReference type="InterPro" id="IPR051189">
    <property type="entry name" value="Splicing_assoc_domain"/>
</dbReference>
<reference evidence="12" key="1">
    <citation type="submission" date="2019-03" db="EMBL/GenBank/DDBJ databases">
        <title>Snf2 controls pulcherriminic acid biosynthesis and connects pigmentation and antifungal activity of the yeast Metschnikowia pulcherrima.</title>
        <authorList>
            <person name="Gore-Lloyd D."/>
            <person name="Sumann I."/>
            <person name="Brachmann A.O."/>
            <person name="Schneeberger K."/>
            <person name="Ortiz-Merino R.A."/>
            <person name="Moreno-Beltran M."/>
            <person name="Schlaefli M."/>
            <person name="Kirner P."/>
            <person name="Santos Kron A."/>
            <person name="Wolfe K.H."/>
            <person name="Piel J."/>
            <person name="Ahrens C.H."/>
            <person name="Henk D."/>
            <person name="Freimoser F.M."/>
        </authorList>
    </citation>
    <scope>NUCLEOTIDE SEQUENCE [LARGE SCALE GENOMIC DNA]</scope>
    <source>
        <strain evidence="12">APC 1.2</strain>
    </source>
</reference>
<evidence type="ECO:0000256" key="7">
    <source>
        <dbReference type="ARBA" id="ARBA00023187"/>
    </source>
</evidence>
<dbReference type="PROSITE" id="PS50174">
    <property type="entry name" value="G_PATCH"/>
    <property type="match status" value="1"/>
</dbReference>
<dbReference type="Pfam" id="PF01585">
    <property type="entry name" value="G-patch"/>
    <property type="match status" value="1"/>
</dbReference>
<evidence type="ECO:0000256" key="8">
    <source>
        <dbReference type="ARBA" id="ARBA00023242"/>
    </source>
</evidence>
<feature type="compositionally biased region" description="Gly residues" evidence="9">
    <location>
        <begin position="8"/>
        <end position="29"/>
    </location>
</feature>
<feature type="region of interest" description="Disordered" evidence="9">
    <location>
        <begin position="276"/>
        <end position="319"/>
    </location>
</feature>